<accession>A0A0J8B3U3</accession>
<evidence type="ECO:0000313" key="9">
    <source>
        <dbReference type="EMBL" id="KMS94502.1"/>
    </source>
</evidence>
<comment type="pathway">
    <text evidence="1">Purine metabolism; purine nucleoside salvage.</text>
</comment>
<evidence type="ECO:0000313" key="10">
    <source>
        <dbReference type="Proteomes" id="UP000035740"/>
    </source>
</evidence>
<evidence type="ECO:0000256" key="7">
    <source>
        <dbReference type="SAM" id="Phobius"/>
    </source>
</evidence>
<dbReference type="EMBL" id="KQ092914">
    <property type="protein sequence ID" value="KMS94502.1"/>
    <property type="molecule type" value="Genomic_DNA"/>
</dbReference>
<dbReference type="SUPFAM" id="SSF53167">
    <property type="entry name" value="Purine and uridine phosphorylases"/>
    <property type="match status" value="1"/>
</dbReference>
<dbReference type="Pfam" id="PF01048">
    <property type="entry name" value="PNP_UDP_1"/>
    <property type="match status" value="1"/>
</dbReference>
<dbReference type="Gene3D" id="3.40.50.1580">
    <property type="entry name" value="Nucleoside phosphorylase domain"/>
    <property type="match status" value="1"/>
</dbReference>
<reference evidence="9 10" key="1">
    <citation type="journal article" date="2014" name="Nature">
        <title>The genome of the recently domesticated crop plant sugar beet (Beta vulgaris).</title>
        <authorList>
            <person name="Dohm J.C."/>
            <person name="Minoche A.E."/>
            <person name="Holtgrawe D."/>
            <person name="Capella-Gutierrez S."/>
            <person name="Zakrzewski F."/>
            <person name="Tafer H."/>
            <person name="Rupp O."/>
            <person name="Sorensen T.R."/>
            <person name="Stracke R."/>
            <person name="Reinhardt R."/>
            <person name="Goesmann A."/>
            <person name="Kraft T."/>
            <person name="Schulz B."/>
            <person name="Stadler P.F."/>
            <person name="Schmidt T."/>
            <person name="Gabaldon T."/>
            <person name="Lehrach H."/>
            <person name="Weisshaar B."/>
            <person name="Himmelbauer H."/>
        </authorList>
    </citation>
    <scope>NUCLEOTIDE SEQUENCE [LARGE SCALE GENOMIC DNA]</scope>
    <source>
        <tissue evidence="9">Taproot</tissue>
    </source>
</reference>
<comment type="similarity">
    <text evidence="2">Belongs to the PNP/MTAP phosphorylase family.</text>
</comment>
<evidence type="ECO:0000256" key="2">
    <source>
        <dbReference type="ARBA" id="ARBA00006751"/>
    </source>
</evidence>
<evidence type="ECO:0000259" key="8">
    <source>
        <dbReference type="Pfam" id="PF01048"/>
    </source>
</evidence>
<feature type="transmembrane region" description="Helical" evidence="7">
    <location>
        <begin position="6"/>
        <end position="27"/>
    </location>
</feature>
<dbReference type="InterPro" id="IPR000845">
    <property type="entry name" value="Nucleoside_phosphorylase_d"/>
</dbReference>
<keyword evidence="7" id="KW-0812">Transmembrane</keyword>
<dbReference type="AlphaFoldDB" id="A0A0J8B3U3"/>
<evidence type="ECO:0000256" key="6">
    <source>
        <dbReference type="ARBA" id="ARBA00031036"/>
    </source>
</evidence>
<keyword evidence="5" id="KW-0808">Transferase</keyword>
<evidence type="ECO:0000256" key="3">
    <source>
        <dbReference type="ARBA" id="ARBA00011886"/>
    </source>
</evidence>
<evidence type="ECO:0000256" key="4">
    <source>
        <dbReference type="ARBA" id="ARBA00022676"/>
    </source>
</evidence>
<dbReference type="InterPro" id="IPR035994">
    <property type="entry name" value="Nucleoside_phosphorylase_sf"/>
</dbReference>
<protein>
    <recommendedName>
        <fullName evidence="3">purine-nucleoside phosphorylase</fullName>
        <ecNumber evidence="3">2.4.2.1</ecNumber>
    </recommendedName>
    <alternativeName>
        <fullName evidence="6">Inosine-guanosine phosphorylase</fullName>
    </alternativeName>
</protein>
<evidence type="ECO:0000256" key="5">
    <source>
        <dbReference type="ARBA" id="ARBA00022679"/>
    </source>
</evidence>
<dbReference type="PANTHER" id="PTHR11904">
    <property type="entry name" value="METHYLTHIOADENOSINE/PURINE NUCLEOSIDE PHOSPHORYLASE"/>
    <property type="match status" value="1"/>
</dbReference>
<keyword evidence="10" id="KW-1185">Reference proteome</keyword>
<dbReference type="UniPathway" id="UPA00606"/>
<name>A0A0J8B3U3_BETVV</name>
<keyword evidence="7" id="KW-0472">Membrane</keyword>
<keyword evidence="4" id="KW-0328">Glycosyltransferase</keyword>
<dbReference type="OrthoDB" id="10261782at2759"/>
<proteinExistence type="inferred from homology"/>
<dbReference type="Proteomes" id="UP000035740">
    <property type="component" value="Unassembled WGS sequence"/>
</dbReference>
<dbReference type="EC" id="2.4.2.1" evidence="3"/>
<sequence>MFSAHIFLLKIHFGTLLLINAYALLILKIPAFNSNRLIKLAKEAAEKLGETVYEGVYCWCGGPTYETPAEVQAAMRMGADAFGMRYRMLISSYRCVIAVSTVPEVVAGRAVGMEIFGISLCTNMACGLQRDEKLVESYGYCF</sequence>
<dbReference type="GO" id="GO:0004731">
    <property type="term" value="F:purine-nucleoside phosphorylase activity"/>
    <property type="evidence" value="ECO:0007669"/>
    <property type="project" value="UniProtKB-EC"/>
</dbReference>
<evidence type="ECO:0000256" key="1">
    <source>
        <dbReference type="ARBA" id="ARBA00005058"/>
    </source>
</evidence>
<dbReference type="GO" id="GO:0009116">
    <property type="term" value="P:nucleoside metabolic process"/>
    <property type="evidence" value="ECO:0007669"/>
    <property type="project" value="InterPro"/>
</dbReference>
<dbReference type="GO" id="GO:0005737">
    <property type="term" value="C:cytoplasm"/>
    <property type="evidence" value="ECO:0007669"/>
    <property type="project" value="TreeGrafter"/>
</dbReference>
<organism evidence="9 10">
    <name type="scientific">Beta vulgaris subsp. vulgaris</name>
    <name type="common">Beet</name>
    <dbReference type="NCBI Taxonomy" id="3555"/>
    <lineage>
        <taxon>Eukaryota</taxon>
        <taxon>Viridiplantae</taxon>
        <taxon>Streptophyta</taxon>
        <taxon>Embryophyta</taxon>
        <taxon>Tracheophyta</taxon>
        <taxon>Spermatophyta</taxon>
        <taxon>Magnoliopsida</taxon>
        <taxon>eudicotyledons</taxon>
        <taxon>Gunneridae</taxon>
        <taxon>Pentapetalae</taxon>
        <taxon>Caryophyllales</taxon>
        <taxon>Chenopodiaceae</taxon>
        <taxon>Betoideae</taxon>
        <taxon>Beta</taxon>
    </lineage>
</organism>
<dbReference type="InterPro" id="IPR011268">
    <property type="entry name" value="Purine_phosphorylase"/>
</dbReference>
<feature type="domain" description="Nucleoside phosphorylase" evidence="8">
    <location>
        <begin position="34"/>
        <end position="136"/>
    </location>
</feature>
<keyword evidence="7" id="KW-1133">Transmembrane helix</keyword>
<gene>
    <name evidence="9" type="ORF">BVRB_020770</name>
</gene>
<dbReference type="Gramene" id="KMS94502">
    <property type="protein sequence ID" value="KMS94502"/>
    <property type="gene ID" value="BVRB_020770"/>
</dbReference>
<dbReference type="PANTHER" id="PTHR11904:SF9">
    <property type="entry name" value="PURINE NUCLEOSIDE PHOSPHORYLASE-RELATED"/>
    <property type="match status" value="1"/>
</dbReference>